<dbReference type="Proteomes" id="UP000603434">
    <property type="component" value="Unassembled WGS sequence"/>
</dbReference>
<keyword evidence="2" id="KW-1133">Transmembrane helix</keyword>
<evidence type="ECO:0000256" key="2">
    <source>
        <dbReference type="SAM" id="Phobius"/>
    </source>
</evidence>
<sequence>MEPQNVKKEAADQRAKISPETTGTVDPPNAGPKKPDTLKFILNTLVFLAALAASFGGYYLLSFPVGKIISPPDGSRASREIAIEGYTKNIPPEQSYIWITIDVKDLGQCWPKQQIHQPNQAFKTKIHETGPNKNIVVSLYAVDQNYNTKILKWLEEESRSNNAAGLSLLPGHYKLDSITLTFHEI</sequence>
<proteinExistence type="predicted"/>
<name>A0A8J6TNN4_9BACT</name>
<protein>
    <submittedName>
        <fullName evidence="3">Uncharacterized protein</fullName>
    </submittedName>
</protein>
<feature type="transmembrane region" description="Helical" evidence="2">
    <location>
        <begin position="40"/>
        <end position="61"/>
    </location>
</feature>
<evidence type="ECO:0000313" key="3">
    <source>
        <dbReference type="EMBL" id="MBC8362661.1"/>
    </source>
</evidence>
<feature type="region of interest" description="Disordered" evidence="1">
    <location>
        <begin position="1"/>
        <end position="31"/>
    </location>
</feature>
<dbReference type="EMBL" id="JACNJH010000208">
    <property type="protein sequence ID" value="MBC8362661.1"/>
    <property type="molecule type" value="Genomic_DNA"/>
</dbReference>
<comment type="caution">
    <text evidence="3">The sequence shown here is derived from an EMBL/GenBank/DDBJ whole genome shotgun (WGS) entry which is preliminary data.</text>
</comment>
<accession>A0A8J6TNN4</accession>
<organism evidence="3 4">
    <name type="scientific">Candidatus Desulfatibia profunda</name>
    <dbReference type="NCBI Taxonomy" id="2841695"/>
    <lineage>
        <taxon>Bacteria</taxon>
        <taxon>Pseudomonadati</taxon>
        <taxon>Thermodesulfobacteriota</taxon>
        <taxon>Desulfobacteria</taxon>
        <taxon>Desulfobacterales</taxon>
        <taxon>Desulfobacterales incertae sedis</taxon>
        <taxon>Candidatus Desulfatibia</taxon>
    </lineage>
</organism>
<gene>
    <name evidence="3" type="ORF">H8E23_14845</name>
</gene>
<feature type="compositionally biased region" description="Basic and acidic residues" evidence="1">
    <location>
        <begin position="1"/>
        <end position="17"/>
    </location>
</feature>
<reference evidence="3 4" key="1">
    <citation type="submission" date="2020-08" db="EMBL/GenBank/DDBJ databases">
        <title>Bridging the membrane lipid divide: bacteria of the FCB group superphylum have the potential to synthesize archaeal ether lipids.</title>
        <authorList>
            <person name="Villanueva L."/>
            <person name="Von Meijenfeldt F.A.B."/>
            <person name="Westbye A.B."/>
            <person name="Yadav S."/>
            <person name="Hopmans E.C."/>
            <person name="Dutilh B.E."/>
            <person name="Sinninghe Damste J.S."/>
        </authorList>
    </citation>
    <scope>NUCLEOTIDE SEQUENCE [LARGE SCALE GENOMIC DNA]</scope>
    <source>
        <strain evidence="3">NIOZ-UU30</strain>
    </source>
</reference>
<keyword evidence="2" id="KW-0472">Membrane</keyword>
<keyword evidence="2" id="KW-0812">Transmembrane</keyword>
<evidence type="ECO:0000313" key="4">
    <source>
        <dbReference type="Proteomes" id="UP000603434"/>
    </source>
</evidence>
<evidence type="ECO:0000256" key="1">
    <source>
        <dbReference type="SAM" id="MobiDB-lite"/>
    </source>
</evidence>
<dbReference type="AlphaFoldDB" id="A0A8J6TNN4"/>